<comment type="caution">
    <text evidence="1">The sequence shown here is derived from an EMBL/GenBank/DDBJ whole genome shotgun (WGS) entry which is preliminary data.</text>
</comment>
<reference evidence="1" key="1">
    <citation type="submission" date="2022-03" db="EMBL/GenBank/DDBJ databases">
        <authorList>
            <person name="Tunstrom K."/>
        </authorList>
    </citation>
    <scope>NUCLEOTIDE SEQUENCE</scope>
</reference>
<keyword evidence="2" id="KW-1185">Reference proteome</keyword>
<dbReference type="AlphaFoldDB" id="A0AAU9U4G6"/>
<dbReference type="EMBL" id="CAKOGL010000013">
    <property type="protein sequence ID" value="CAH2093794.1"/>
    <property type="molecule type" value="Genomic_DNA"/>
</dbReference>
<evidence type="ECO:0000313" key="1">
    <source>
        <dbReference type="EMBL" id="CAH2093794.1"/>
    </source>
</evidence>
<accession>A0AAU9U4G6</accession>
<name>A0AAU9U4G6_EUPED</name>
<sequence length="155" mass="18458">MTYTSPVFAYCKPIYIQKLQVIQNKFLCMATASPWNIHRVDLHRDFRIDSISKHLEILSTAHLAIARQHPNPLITQTCSYVGRENLQTRQRRPIHILTDPDDRITIANALYTHIQRHTQCLRRPRRRSRRALLRAPFPLFRRHPKPRCDLTRRHP</sequence>
<gene>
    <name evidence="1" type="ORF">EEDITHA_LOCUS9424</name>
</gene>
<proteinExistence type="predicted"/>
<protein>
    <submittedName>
        <fullName evidence="1">Uncharacterized protein</fullName>
    </submittedName>
</protein>
<evidence type="ECO:0000313" key="2">
    <source>
        <dbReference type="Proteomes" id="UP001153954"/>
    </source>
</evidence>
<dbReference type="Proteomes" id="UP001153954">
    <property type="component" value="Unassembled WGS sequence"/>
</dbReference>
<organism evidence="1 2">
    <name type="scientific">Euphydryas editha</name>
    <name type="common">Edith's checkerspot</name>
    <dbReference type="NCBI Taxonomy" id="104508"/>
    <lineage>
        <taxon>Eukaryota</taxon>
        <taxon>Metazoa</taxon>
        <taxon>Ecdysozoa</taxon>
        <taxon>Arthropoda</taxon>
        <taxon>Hexapoda</taxon>
        <taxon>Insecta</taxon>
        <taxon>Pterygota</taxon>
        <taxon>Neoptera</taxon>
        <taxon>Endopterygota</taxon>
        <taxon>Lepidoptera</taxon>
        <taxon>Glossata</taxon>
        <taxon>Ditrysia</taxon>
        <taxon>Papilionoidea</taxon>
        <taxon>Nymphalidae</taxon>
        <taxon>Nymphalinae</taxon>
        <taxon>Euphydryas</taxon>
    </lineage>
</organism>